<dbReference type="PRINTS" id="PR00691">
    <property type="entry name" value="ADHESINB"/>
</dbReference>
<sequence>MKIRVWWAGAAMLALSPLSAAVAQAADIKAVATFTVLADVVSEVGGDRVEVSSLIGPNGDPHAYEPAPNDVRRVRDADVVFMSGLGLEGWMDRLIATSGFKGKPVVVSEHIHTREMEEEGHEHGHDEDHDDEGHDHGHDADDHGHDDHEDDAGGHHHHHDGPDPHVWNSPANVEVWVDNIVAALSKADPAGAEEYRANGDAYKQELESLDEYAKTQIEAIPGDRRNILTSHDAFGYFGDRYGVTFLAPLGMTTDSEASAKDVAGLITQMKEEHIKSYFFENSNDPRLVEQIANAAGAQPGGELYVESLSKADGPAATYADMFRFNVDQMVSAMKQND</sequence>
<protein>
    <submittedName>
        <fullName evidence="9">Metal ABC transporter substrate-binding protein</fullName>
    </submittedName>
</protein>
<keyword evidence="10" id="KW-1185">Reference proteome</keyword>
<organism evidence="9 10">
    <name type="scientific">Kushneria marisflavi</name>
    <dbReference type="NCBI Taxonomy" id="157779"/>
    <lineage>
        <taxon>Bacteria</taxon>
        <taxon>Pseudomonadati</taxon>
        <taxon>Pseudomonadota</taxon>
        <taxon>Gammaproteobacteria</taxon>
        <taxon>Oceanospirillales</taxon>
        <taxon>Halomonadaceae</taxon>
        <taxon>Kushneria</taxon>
    </lineage>
</organism>
<keyword evidence="5 8" id="KW-0732">Signal</keyword>
<dbReference type="GO" id="GO:0030313">
    <property type="term" value="C:cell envelope"/>
    <property type="evidence" value="ECO:0007669"/>
    <property type="project" value="UniProtKB-SubCell"/>
</dbReference>
<dbReference type="GO" id="GO:0007155">
    <property type="term" value="P:cell adhesion"/>
    <property type="evidence" value="ECO:0007669"/>
    <property type="project" value="InterPro"/>
</dbReference>
<dbReference type="EMBL" id="CP021358">
    <property type="protein sequence ID" value="ART63474.1"/>
    <property type="molecule type" value="Genomic_DNA"/>
</dbReference>
<dbReference type="InterPro" id="IPR006129">
    <property type="entry name" value="AdhesinB"/>
</dbReference>
<dbReference type="GO" id="GO:0030001">
    <property type="term" value="P:metal ion transport"/>
    <property type="evidence" value="ECO:0007669"/>
    <property type="project" value="InterPro"/>
</dbReference>
<feature type="compositionally biased region" description="Basic and acidic residues" evidence="7">
    <location>
        <begin position="115"/>
        <end position="154"/>
    </location>
</feature>
<evidence type="ECO:0000256" key="3">
    <source>
        <dbReference type="ARBA" id="ARBA00022448"/>
    </source>
</evidence>
<dbReference type="AlphaFoldDB" id="A0A240UPR2"/>
<dbReference type="RefSeq" id="WP_086900657.1">
    <property type="nucleotide sequence ID" value="NZ_CP021358.1"/>
</dbReference>
<dbReference type="PANTHER" id="PTHR42953:SF1">
    <property type="entry name" value="METAL-BINDING PROTEIN HI_0362-RELATED"/>
    <property type="match status" value="1"/>
</dbReference>
<dbReference type="InterPro" id="IPR050492">
    <property type="entry name" value="Bact_metal-bind_prot9"/>
</dbReference>
<evidence type="ECO:0000313" key="9">
    <source>
        <dbReference type="EMBL" id="ART63474.1"/>
    </source>
</evidence>
<dbReference type="KEGG" id="kma:B9H00_10710"/>
<dbReference type="PANTHER" id="PTHR42953">
    <property type="entry name" value="HIGH-AFFINITY ZINC UPTAKE SYSTEM PROTEIN ZNUA-RELATED"/>
    <property type="match status" value="1"/>
</dbReference>
<dbReference type="GO" id="GO:0046872">
    <property type="term" value="F:metal ion binding"/>
    <property type="evidence" value="ECO:0007669"/>
    <property type="project" value="UniProtKB-KW"/>
</dbReference>
<dbReference type="InterPro" id="IPR006127">
    <property type="entry name" value="ZnuA-like"/>
</dbReference>
<accession>A0A240UPR2</accession>
<dbReference type="Pfam" id="PF01297">
    <property type="entry name" value="ZnuA"/>
    <property type="match status" value="1"/>
</dbReference>
<keyword evidence="3 6" id="KW-0813">Transport</keyword>
<feature type="chain" id="PRO_5043792114" evidence="8">
    <location>
        <begin position="26"/>
        <end position="337"/>
    </location>
</feature>
<gene>
    <name evidence="9" type="ORF">B9H00_10710</name>
</gene>
<evidence type="ECO:0000256" key="8">
    <source>
        <dbReference type="SAM" id="SignalP"/>
    </source>
</evidence>
<evidence type="ECO:0000256" key="2">
    <source>
        <dbReference type="ARBA" id="ARBA00011028"/>
    </source>
</evidence>
<dbReference type="PRINTS" id="PR00690">
    <property type="entry name" value="ADHESNFAMILY"/>
</dbReference>
<name>A0A240UPR2_9GAMM</name>
<dbReference type="SUPFAM" id="SSF53807">
    <property type="entry name" value="Helical backbone' metal receptor"/>
    <property type="match status" value="1"/>
</dbReference>
<keyword evidence="4" id="KW-0479">Metal-binding</keyword>
<evidence type="ECO:0000256" key="6">
    <source>
        <dbReference type="RuleBase" id="RU003512"/>
    </source>
</evidence>
<dbReference type="Proteomes" id="UP000194457">
    <property type="component" value="Chromosome"/>
</dbReference>
<reference evidence="9 10" key="1">
    <citation type="submission" date="2017-05" db="EMBL/GenBank/DDBJ databases">
        <authorList>
            <person name="Song R."/>
            <person name="Chenine A.L."/>
            <person name="Ruprecht R.M."/>
        </authorList>
    </citation>
    <scope>NUCLEOTIDE SEQUENCE [LARGE SCALE GENOMIC DNA]</scope>
    <source>
        <strain evidence="9">SW32</strain>
    </source>
</reference>
<evidence type="ECO:0000256" key="7">
    <source>
        <dbReference type="SAM" id="MobiDB-lite"/>
    </source>
</evidence>
<comment type="subcellular location">
    <subcellularLocation>
        <location evidence="1">Cell envelope</location>
    </subcellularLocation>
</comment>
<feature type="region of interest" description="Disordered" evidence="7">
    <location>
        <begin position="115"/>
        <end position="169"/>
    </location>
</feature>
<dbReference type="OrthoDB" id="9810636at2"/>
<feature type="signal peptide" evidence="8">
    <location>
        <begin position="1"/>
        <end position="25"/>
    </location>
</feature>
<evidence type="ECO:0000256" key="5">
    <source>
        <dbReference type="ARBA" id="ARBA00022729"/>
    </source>
</evidence>
<evidence type="ECO:0000256" key="4">
    <source>
        <dbReference type="ARBA" id="ARBA00022723"/>
    </source>
</evidence>
<dbReference type="InterPro" id="IPR006128">
    <property type="entry name" value="Lipoprotein_PsaA-like"/>
</dbReference>
<evidence type="ECO:0000313" key="10">
    <source>
        <dbReference type="Proteomes" id="UP000194457"/>
    </source>
</evidence>
<proteinExistence type="inferred from homology"/>
<comment type="similarity">
    <text evidence="2 6">Belongs to the bacterial solute-binding protein 9 family.</text>
</comment>
<dbReference type="Gene3D" id="3.40.50.1980">
    <property type="entry name" value="Nitrogenase molybdenum iron protein domain"/>
    <property type="match status" value="3"/>
</dbReference>
<evidence type="ECO:0000256" key="1">
    <source>
        <dbReference type="ARBA" id="ARBA00004196"/>
    </source>
</evidence>